<evidence type="ECO:0000256" key="3">
    <source>
        <dbReference type="ARBA" id="ARBA00022490"/>
    </source>
</evidence>
<dbReference type="InterPro" id="IPR038739">
    <property type="entry name" value="ARMC8/Vid28"/>
</dbReference>
<keyword evidence="3" id="KW-0963">Cytoplasm</keyword>
<dbReference type="Proteomes" id="UP000186136">
    <property type="component" value="Unassembled WGS sequence"/>
</dbReference>
<dbReference type="GO" id="GO:0005634">
    <property type="term" value="C:nucleus"/>
    <property type="evidence" value="ECO:0007669"/>
    <property type="project" value="UniProtKB-SubCell"/>
</dbReference>
<evidence type="ECO:0000256" key="5">
    <source>
        <dbReference type="ARBA" id="ARBA00023242"/>
    </source>
</evidence>
<comment type="subcellular location">
    <subcellularLocation>
        <location evidence="2">Cytoplasm</location>
    </subcellularLocation>
    <subcellularLocation>
        <location evidence="1">Nucleus</location>
    </subcellularLocation>
</comment>
<dbReference type="InterPro" id="IPR011989">
    <property type="entry name" value="ARM-like"/>
</dbReference>
<evidence type="ECO:0000256" key="4">
    <source>
        <dbReference type="ARBA" id="ARBA00022737"/>
    </source>
</evidence>
<accession>A0A1Q2YEY6</accession>
<keyword evidence="5" id="KW-0539">Nucleus</keyword>
<dbReference type="OrthoDB" id="5559898at2759"/>
<dbReference type="AlphaFoldDB" id="A0A1Q2YEY6"/>
<name>A0A1Q2YEY6_9ASCO</name>
<protein>
    <submittedName>
        <fullName evidence="6">Uncharacterized protein</fullName>
    </submittedName>
</protein>
<proteinExistence type="predicted"/>
<dbReference type="InterPro" id="IPR016024">
    <property type="entry name" value="ARM-type_fold"/>
</dbReference>
<dbReference type="PANTHER" id="PTHR15651">
    <property type="entry name" value="ARMADILLO REPEAT-CONTAINING PROTEIN 8"/>
    <property type="match status" value="1"/>
</dbReference>
<evidence type="ECO:0000313" key="7">
    <source>
        <dbReference type="Proteomes" id="UP000186136"/>
    </source>
</evidence>
<sequence>MHVAKTDIDRKLQNNTAIRGSHSVLLDSKISFYSQSLSQYLFLYASVLSSSNDTNDHKKADSEHSIIPISEEFITCLLSLTAAHNYEVSWAATSVLIEYSLQKEEMIDVVRLIYTTVLELISRERLSQVKFRNIVLRYNIPLNLTPLSLLVKLLQVSPNLPIMLNDLDYIQTINDIIKTDYNSDDKNMGRVDAYKFSMCLTILSFMGATNDRAKLIISQGDANSFISKTLSIHCRILQQWTTGGRIAQHWKVLEVSNQLTYASCLVLRSLSRSAALLRTYFSSYKYIEYLIIILKFNTSLLKYHDSFENKVFMHENSLQTLVLRVISNLVIEFSATRDQLNVDELLHLLNAFLENEPYDDTVIASLSIIRNALFGNNQLFKNKFLEIVQLDKIFQFCDDNNVEIQILSFNTLRNLLTDSFNDGSYIYQEFDKFKIAIPEYSYDTDFVEFLRIHLQNSKSTKLTTAICYCLIHLAASTVDNKVSILRNKLLLQELLVLLTDPVANDAISDEIWEIKTCIAWIIIDLTYREETADTYTGSRYSNHFDVELLNVSNRSSLLIKLGFHDALKKMAVGCPNLDFTERAGKAIFQMIVSTGSS</sequence>
<evidence type="ECO:0000256" key="2">
    <source>
        <dbReference type="ARBA" id="ARBA00004496"/>
    </source>
</evidence>
<dbReference type="Gene3D" id="1.25.10.10">
    <property type="entry name" value="Leucine-rich Repeat Variant"/>
    <property type="match status" value="1"/>
</dbReference>
<dbReference type="GO" id="GO:0043161">
    <property type="term" value="P:proteasome-mediated ubiquitin-dependent protein catabolic process"/>
    <property type="evidence" value="ECO:0007669"/>
    <property type="project" value="TreeGrafter"/>
</dbReference>
<reference evidence="6 7" key="1">
    <citation type="submission" date="2016-08" db="EMBL/GenBank/DDBJ databases">
        <title>Whole genome shotgun sequence of Pichia membranifaciens KS47-1.</title>
        <authorList>
            <person name="Konishi M."/>
            <person name="Ishida M."/>
            <person name="Arakawa T."/>
            <person name="Kato Y."/>
            <person name="Horiuchi J."/>
        </authorList>
    </citation>
    <scope>NUCLEOTIDE SEQUENCE [LARGE SCALE GENOMIC DNA]</scope>
    <source>
        <strain evidence="6 7">KS47-1</strain>
    </source>
</reference>
<gene>
    <name evidence="6" type="ORF">PMKS-001585</name>
</gene>
<keyword evidence="4" id="KW-0677">Repeat</keyword>
<evidence type="ECO:0000256" key="1">
    <source>
        <dbReference type="ARBA" id="ARBA00004123"/>
    </source>
</evidence>
<dbReference type="GO" id="GO:0034657">
    <property type="term" value="C:GID complex"/>
    <property type="evidence" value="ECO:0007669"/>
    <property type="project" value="TreeGrafter"/>
</dbReference>
<keyword evidence="7" id="KW-1185">Reference proteome</keyword>
<evidence type="ECO:0000313" key="6">
    <source>
        <dbReference type="EMBL" id="GAV28117.1"/>
    </source>
</evidence>
<organism evidence="6 7">
    <name type="scientific">Pichia membranifaciens</name>
    <dbReference type="NCBI Taxonomy" id="4926"/>
    <lineage>
        <taxon>Eukaryota</taxon>
        <taxon>Fungi</taxon>
        <taxon>Dikarya</taxon>
        <taxon>Ascomycota</taxon>
        <taxon>Saccharomycotina</taxon>
        <taxon>Pichiomycetes</taxon>
        <taxon>Pichiales</taxon>
        <taxon>Pichiaceae</taxon>
        <taxon>Pichia</taxon>
    </lineage>
</organism>
<dbReference type="GO" id="GO:0005737">
    <property type="term" value="C:cytoplasm"/>
    <property type="evidence" value="ECO:0007669"/>
    <property type="project" value="UniProtKB-SubCell"/>
</dbReference>
<dbReference type="PANTHER" id="PTHR15651:SF7">
    <property type="entry name" value="ARMADILLO REPEAT-CONTAINING PROTEIN 8"/>
    <property type="match status" value="1"/>
</dbReference>
<dbReference type="EMBL" id="BDGI01000057">
    <property type="protein sequence ID" value="GAV28117.1"/>
    <property type="molecule type" value="Genomic_DNA"/>
</dbReference>
<comment type="caution">
    <text evidence="6">The sequence shown here is derived from an EMBL/GenBank/DDBJ whole genome shotgun (WGS) entry which is preliminary data.</text>
</comment>
<dbReference type="SUPFAM" id="SSF48371">
    <property type="entry name" value="ARM repeat"/>
    <property type="match status" value="1"/>
</dbReference>